<protein>
    <submittedName>
        <fullName evidence="20">Uncharacterized protein</fullName>
    </submittedName>
</protein>
<dbReference type="Gene3D" id="2.60.40.60">
    <property type="entry name" value="Cadherins"/>
    <property type="match status" value="1"/>
</dbReference>
<evidence type="ECO:0000256" key="4">
    <source>
        <dbReference type="ARBA" id="ARBA00022461"/>
    </source>
</evidence>
<evidence type="ECO:0000256" key="2">
    <source>
        <dbReference type="ARBA" id="ARBA00007193"/>
    </source>
</evidence>
<dbReference type="PROSITE" id="PS50853">
    <property type="entry name" value="FN3"/>
    <property type="match status" value="1"/>
</dbReference>
<feature type="domain" description="Fibronectin type-III" evidence="18">
    <location>
        <begin position="262"/>
        <end position="353"/>
    </location>
</feature>
<dbReference type="InterPro" id="IPR020903">
    <property type="entry name" value="ENaC_CS"/>
</dbReference>
<dbReference type="PANTHER" id="PTHR11690">
    <property type="entry name" value="AMILORIDE-SENSITIVE SODIUM CHANNEL-RELATED"/>
    <property type="match status" value="1"/>
</dbReference>
<keyword evidence="8 13" id="KW-0406">Ion transport</keyword>
<dbReference type="Proteomes" id="UP000887572">
    <property type="component" value="Unplaced"/>
</dbReference>
<dbReference type="Gene3D" id="2.60.470.10">
    <property type="entry name" value="Acid-sensing ion channels like domains"/>
    <property type="match status" value="1"/>
</dbReference>
<dbReference type="PROSITE" id="PS50227">
    <property type="entry name" value="G_PROTEIN_RECEP_F2_3"/>
    <property type="match status" value="1"/>
</dbReference>
<evidence type="ECO:0000259" key="18">
    <source>
        <dbReference type="PROSITE" id="PS50853"/>
    </source>
</evidence>
<evidence type="ECO:0000256" key="14">
    <source>
        <dbReference type="SAM" id="MobiDB-lite"/>
    </source>
</evidence>
<feature type="region of interest" description="Disordered" evidence="14">
    <location>
        <begin position="720"/>
        <end position="742"/>
    </location>
</feature>
<sequence>MLLHKVGISISALSLLLSCTLFEANKLQQQQQKPKRIIHRRSGGAELFEVRIFEGAPPGTKGTPNEAFDRALREQSSCFAQLESDLDWLDFDPVRLVFETVAELPANNTRPAQFAVLHLLCPQHKQHSLHFSVHISRRNRHPPRFSSSDYRFFAPTNLAIGAEIGRVPIQDQDPIIYNSQVQLSVVRASGPSGKMPTEQKAGGLSDEWHWEVLRNGSIRVRKPLSDLRLFRPHQIRLLAVDFGSPQLFSLANVTIVPVSVSQPRNLRVNVANWRYQIFEWELPSTGVPEQFRLTLRRKGELVPLHEQEMEPTEAITMSRVRLPLNIELAATVSAMDVHGETPSEEIVFQAVESDFHCPGQCASGSGQPMCHYSRTHQMEQYRDSLGSRHCLCYAGFSGSECEHIEHCAAQRAFESYGGVDWPETAVNQTVSVPCPYNEDGKRVERRCGWAEGRGEPRWEDDDAGGEGARGAEDVKEGTEGHCKSQSSVLVHLGVLANYAQRAEQTLSGLQSVLRFLDSLLLFPAFDPSVPSAHFDAKIAEHVAQVLDSLVARNLSSFSGGGNATQLGTHLLDYSREFARRLPVPFSLQSAAGGFHMRSWHILPSSSRLNADVPIDQPQQNDGLQLGQCLVRPPSFGRPKSEGHAVAKAICMRNSTLLPLLDGRSPLLLVELKWQRKDEGIGGKGKNGSAIDGRERPGEWDGGTAADHFPLLVIGLQTDKRGTRQPNQQSSRNNVEQQQNGAIKGEDDGNLTCAFFDQQTHVWSVAGVRVMSREHRINGQLALLCEFRFATVRVPSMFALLPESLFLPHSPLEFWLGIVAPLIGALLTLGTVLGLLLISAFYHRGTDPALLVLLLAQLLLHAFHVPLLLRPLLPPAAVPLLWPSSSVLFFCLQLALLSASASLALLNAHIHSRIVSLELAQCQNEQQPKAPSRSARFLSTLAIATVIPCALCVLSSLLDGQIVVGLDLAEPRLLPFNWTFGLTFLLPLVLFLATATGYGAYSLWYGNSLAAGHASGDVSIALRRLLHQLSSAAGTTLLVLLFSFGNVLVLLQPPEMTRSVFLASLYLCSSVSLCSFLRLLSRVRRRLPYIRQNAVANSLRQNALVAGVDGCPPALGNSQHGAKRYQHPPVILLQSGECQAIAPNGICGNGGGTNLVGSNGTIGHPGGPNGLDRRSLLRRSGGSQTHRPQFVTLPALPPAHQRLSGTVSTSAGTVLLESDDLASLDRAIACGNSAHQSPQRLVNGIQSSLPPNLFAEADDDEAEDEDLEAFLESGTDTLRALGRQRPQQQPPEKRDTSPQHNHPLVSVVGDRRKLFPICWTECPKRLRAEFFNNSPSKLSSHQQQKFDTVPPEDGRLEEEKMKPLLSNQKPLPEPYDRRRRIEWSNSRKRKSANWKFWLPLGRWRKRIWTSPETPPPPQNRRKTAQFVYTSSRKANKEARMEQGPREYESCKEIGIDFCARTTSHGIPFVGAHSFFGRPFWTCVTAIAFCSFIIQTYFTLSDYLDYRTIIEMQLKFEPAPFPAATMRSSRASSCGRRPSPRWTDSKRRRCVVDAKPYTDPFMCVAFAPYWTTNVCRNGTNWTEMLRLKGSIRSLFYMCRHCSNSNTCDDPDNPPNPTSPVIKSQQNSAALCLCQPISHYCLLIQPGQEIHWWNPHNYTVYPSTAKPPASGVEQAFGLEDLKDRGAITTKTKENLIFLVAGMSTEVRKSLSYRLEEFVLRCSFNSRDCDLKRDFQIQIDPVFGNCWTFNFNDSVELKNSRAGPMYGLRLLLNVNQSDYMPTTEAAGVRIVVHEQDQEPFPDTFGYSAPTGFVSSFGLKTKIVNRLDAPYGKCSDTFRPYGYIYAEHYSPEGCYRNCFQHIILERCGCGDPRFPLPNESEDRPCDARSPKERLCLANQTAVLGGFHHLTHDCHCVQPCTEHVFETAYSAAAWPALNFNIGGDDCALVLGTNFSKGKCTEYFTKNTALIEIYYEQLNYEKLKETPGYTLVNLFSDLGGNIGLWIGFSLITVMEVVELIFECLTFGCKKCLYRPLRKKTLANRQHFHNDAELDGLRRAISGASPGGKRRFSLSGGSSGVGTLFRGDSVPSATRHLSWQRRYPRASATTRSVCWRPEAIDEGKVVEEANELSDPYAYTYNFETPYGVDIKDGGGTSGGASAGVHYAPSSKK</sequence>
<name>A0A914IBZ3_GLORO</name>
<evidence type="ECO:0000256" key="12">
    <source>
        <dbReference type="ARBA" id="ARBA00023303"/>
    </source>
</evidence>
<dbReference type="PANTHER" id="PTHR11690:SF242">
    <property type="entry name" value="DEGENERIN UNC-8"/>
    <property type="match status" value="1"/>
</dbReference>
<dbReference type="GO" id="GO:0005509">
    <property type="term" value="F:calcium ion binding"/>
    <property type="evidence" value="ECO:0007669"/>
    <property type="project" value="InterPro"/>
</dbReference>
<evidence type="ECO:0000256" key="3">
    <source>
        <dbReference type="ARBA" id="ARBA00022448"/>
    </source>
</evidence>
<feature type="signal peptide" evidence="16">
    <location>
        <begin position="1"/>
        <end position="24"/>
    </location>
</feature>
<keyword evidence="4 13" id="KW-0894">Sodium channel</keyword>
<comment type="similarity">
    <text evidence="2 13">Belongs to the amiloride-sensitive sodium channel (TC 1.A.6) family.</text>
</comment>
<evidence type="ECO:0000256" key="9">
    <source>
        <dbReference type="ARBA" id="ARBA00023136"/>
    </source>
</evidence>
<dbReference type="Pfam" id="PF00858">
    <property type="entry name" value="ASC"/>
    <property type="match status" value="1"/>
</dbReference>
<keyword evidence="6 15" id="KW-1133">Transmembrane helix</keyword>
<evidence type="ECO:0000313" key="20">
    <source>
        <dbReference type="WBParaSite" id="Gr19_v10_g8793.t3"/>
    </source>
</evidence>
<dbReference type="SUPFAM" id="SSF49313">
    <property type="entry name" value="Cadherin-like"/>
    <property type="match status" value="1"/>
</dbReference>
<feature type="compositionally biased region" description="Polar residues" evidence="14">
    <location>
        <begin position="723"/>
        <end position="740"/>
    </location>
</feature>
<comment type="subcellular location">
    <subcellularLocation>
        <location evidence="1">Membrane</location>
        <topology evidence="1">Multi-pass membrane protein</topology>
    </subcellularLocation>
</comment>
<dbReference type="PROSITE" id="PS01186">
    <property type="entry name" value="EGF_2"/>
    <property type="match status" value="1"/>
</dbReference>
<dbReference type="InterPro" id="IPR003961">
    <property type="entry name" value="FN3_dom"/>
</dbReference>
<evidence type="ECO:0000256" key="7">
    <source>
        <dbReference type="ARBA" id="ARBA00023053"/>
    </source>
</evidence>
<feature type="chain" id="PRO_5037180092" evidence="16">
    <location>
        <begin position="25"/>
        <end position="2164"/>
    </location>
</feature>
<keyword evidence="10" id="KW-0325">Glycoprotein</keyword>
<dbReference type="WBParaSite" id="Gr19_v10_g8793.t3">
    <property type="protein sequence ID" value="Gr19_v10_g8793.t3"/>
    <property type="gene ID" value="Gr19_v10_g8793"/>
</dbReference>
<feature type="region of interest" description="Disordered" evidence="14">
    <location>
        <begin position="1334"/>
        <end position="1353"/>
    </location>
</feature>
<evidence type="ECO:0000259" key="17">
    <source>
        <dbReference type="PROSITE" id="PS50227"/>
    </source>
</evidence>
<dbReference type="GO" id="GO:0015280">
    <property type="term" value="F:ligand-gated sodium channel activity"/>
    <property type="evidence" value="ECO:0007669"/>
    <property type="project" value="TreeGrafter"/>
</dbReference>
<evidence type="ECO:0000256" key="16">
    <source>
        <dbReference type="SAM" id="SignalP"/>
    </source>
</evidence>
<feature type="compositionally biased region" description="Polar residues" evidence="14">
    <location>
        <begin position="1334"/>
        <end position="1345"/>
    </location>
</feature>
<evidence type="ECO:0000256" key="10">
    <source>
        <dbReference type="ARBA" id="ARBA00023180"/>
    </source>
</evidence>
<keyword evidence="7" id="KW-0915">Sodium</keyword>
<feature type="transmembrane region" description="Helical" evidence="15">
    <location>
        <begin position="880"/>
        <end position="905"/>
    </location>
</feature>
<evidence type="ECO:0000256" key="1">
    <source>
        <dbReference type="ARBA" id="ARBA00004141"/>
    </source>
</evidence>
<feature type="region of interest" description="Disordered" evidence="14">
    <location>
        <begin position="2143"/>
        <end position="2164"/>
    </location>
</feature>
<feature type="transmembrane region" description="Helical" evidence="15">
    <location>
        <begin position="936"/>
        <end position="957"/>
    </location>
</feature>
<keyword evidence="5 13" id="KW-0812">Transmembrane</keyword>
<keyword evidence="11 13" id="KW-0739">Sodium transport</keyword>
<feature type="region of interest" description="Disordered" evidence="14">
    <location>
        <begin position="453"/>
        <end position="474"/>
    </location>
</feature>
<evidence type="ECO:0000256" key="11">
    <source>
        <dbReference type="ARBA" id="ARBA00023201"/>
    </source>
</evidence>
<proteinExistence type="inferred from homology"/>
<keyword evidence="19" id="KW-1185">Reference proteome</keyword>
<feature type="transmembrane region" description="Helical" evidence="15">
    <location>
        <begin position="977"/>
        <end position="1003"/>
    </location>
</feature>
<feature type="transmembrane region" description="Helical" evidence="15">
    <location>
        <begin position="849"/>
        <end position="868"/>
    </location>
</feature>
<keyword evidence="3 13" id="KW-0813">Transport</keyword>
<keyword evidence="16" id="KW-0732">Signal</keyword>
<feature type="transmembrane region" description="Helical" evidence="15">
    <location>
        <begin position="1024"/>
        <end position="1047"/>
    </location>
</feature>
<dbReference type="CDD" id="cd11304">
    <property type="entry name" value="Cadherin_repeat"/>
    <property type="match status" value="1"/>
</dbReference>
<evidence type="ECO:0000256" key="6">
    <source>
        <dbReference type="ARBA" id="ARBA00022989"/>
    </source>
</evidence>
<dbReference type="InterPro" id="IPR001873">
    <property type="entry name" value="ENaC"/>
</dbReference>
<evidence type="ECO:0000313" key="19">
    <source>
        <dbReference type="Proteomes" id="UP000887572"/>
    </source>
</evidence>
<feature type="region of interest" description="Disordered" evidence="14">
    <location>
        <begin position="680"/>
        <end position="704"/>
    </location>
</feature>
<keyword evidence="12 13" id="KW-0407">Ion channel</keyword>
<dbReference type="FunFam" id="1.10.287.770:FF:000001">
    <property type="entry name" value="Acid-sensing ion channel subunit 1"/>
    <property type="match status" value="1"/>
</dbReference>
<dbReference type="InterPro" id="IPR000742">
    <property type="entry name" value="EGF"/>
</dbReference>
<evidence type="ECO:0000256" key="15">
    <source>
        <dbReference type="SAM" id="Phobius"/>
    </source>
</evidence>
<accession>A0A914IBZ3</accession>
<organism evidence="19 20">
    <name type="scientific">Globodera rostochiensis</name>
    <name type="common">Golden nematode worm</name>
    <name type="synonym">Heterodera rostochiensis</name>
    <dbReference type="NCBI Taxonomy" id="31243"/>
    <lineage>
        <taxon>Eukaryota</taxon>
        <taxon>Metazoa</taxon>
        <taxon>Ecdysozoa</taxon>
        <taxon>Nematoda</taxon>
        <taxon>Chromadorea</taxon>
        <taxon>Rhabditida</taxon>
        <taxon>Tylenchina</taxon>
        <taxon>Tylenchomorpha</taxon>
        <taxon>Tylenchoidea</taxon>
        <taxon>Heteroderidae</taxon>
        <taxon>Heteroderinae</taxon>
        <taxon>Globodera</taxon>
    </lineage>
</organism>
<dbReference type="GO" id="GO:0005886">
    <property type="term" value="C:plasma membrane"/>
    <property type="evidence" value="ECO:0007669"/>
    <property type="project" value="TreeGrafter"/>
</dbReference>
<reference evidence="20" key="1">
    <citation type="submission" date="2022-11" db="UniProtKB">
        <authorList>
            <consortium name="WormBaseParasite"/>
        </authorList>
    </citation>
    <scope>IDENTIFICATION</scope>
</reference>
<dbReference type="InterPro" id="IPR001879">
    <property type="entry name" value="GPCR_2_extracellular_dom"/>
</dbReference>
<dbReference type="GO" id="GO:0004930">
    <property type="term" value="F:G protein-coupled receptor activity"/>
    <property type="evidence" value="ECO:0007669"/>
    <property type="project" value="InterPro"/>
</dbReference>
<dbReference type="PROSITE" id="PS51257">
    <property type="entry name" value="PROKAR_LIPOPROTEIN"/>
    <property type="match status" value="1"/>
</dbReference>
<dbReference type="PROSITE" id="PS01206">
    <property type="entry name" value="ASC"/>
    <property type="match status" value="1"/>
</dbReference>
<dbReference type="PRINTS" id="PR01078">
    <property type="entry name" value="AMINACHANNEL"/>
</dbReference>
<dbReference type="InterPro" id="IPR015919">
    <property type="entry name" value="Cadherin-like_sf"/>
</dbReference>
<evidence type="ECO:0000256" key="13">
    <source>
        <dbReference type="RuleBase" id="RU000679"/>
    </source>
</evidence>
<feature type="domain" description="G-protein coupled receptors family 2 profile 1" evidence="17">
    <location>
        <begin position="391"/>
        <end position="460"/>
    </location>
</feature>
<keyword evidence="9 15" id="KW-0472">Membrane</keyword>
<feature type="region of interest" description="Disordered" evidence="14">
    <location>
        <begin position="1161"/>
        <end position="1188"/>
    </location>
</feature>
<feature type="transmembrane region" description="Helical" evidence="15">
    <location>
        <begin position="813"/>
        <end position="837"/>
    </location>
</feature>
<evidence type="ECO:0000256" key="5">
    <source>
        <dbReference type="ARBA" id="ARBA00022692"/>
    </source>
</evidence>
<evidence type="ECO:0000256" key="8">
    <source>
        <dbReference type="ARBA" id="ARBA00023065"/>
    </source>
</evidence>
<dbReference type="Gene3D" id="1.10.287.770">
    <property type="entry name" value="YojJ-like"/>
    <property type="match status" value="1"/>
</dbReference>
<feature type="region of interest" description="Disordered" evidence="14">
    <location>
        <begin position="1282"/>
        <end position="1304"/>
    </location>
</feature>